<keyword evidence="7" id="KW-1185">Reference proteome</keyword>
<dbReference type="InterPro" id="IPR004181">
    <property type="entry name" value="Znf_MIZ"/>
</dbReference>
<dbReference type="RefSeq" id="XP_025426895.1">
    <property type="nucleotide sequence ID" value="XM_025579383.1"/>
</dbReference>
<feature type="domain" description="SP-RING-type" evidence="5">
    <location>
        <begin position="272"/>
        <end position="325"/>
    </location>
</feature>
<dbReference type="InterPro" id="IPR013083">
    <property type="entry name" value="Znf_RING/FYVE/PHD"/>
</dbReference>
<feature type="region of interest" description="Disordered" evidence="4">
    <location>
        <begin position="372"/>
        <end position="405"/>
    </location>
</feature>
<evidence type="ECO:0000259" key="5">
    <source>
        <dbReference type="Pfam" id="PF02891"/>
    </source>
</evidence>
<keyword evidence="3" id="KW-0862">Zinc</keyword>
<dbReference type="STRING" id="1450539.A0A318Z826"/>
<dbReference type="Proteomes" id="UP000248349">
    <property type="component" value="Unassembled WGS sequence"/>
</dbReference>
<dbReference type="GO" id="GO:0016925">
    <property type="term" value="P:protein sumoylation"/>
    <property type="evidence" value="ECO:0007669"/>
    <property type="project" value="TreeGrafter"/>
</dbReference>
<protein>
    <recommendedName>
        <fullName evidence="5">SP-RING-type domain-containing protein</fullName>
    </recommendedName>
</protein>
<keyword evidence="2" id="KW-0863">Zinc-finger</keyword>
<dbReference type="PANTHER" id="PTHR10782:SF4">
    <property type="entry name" value="TONALLI, ISOFORM E"/>
    <property type="match status" value="1"/>
</dbReference>
<dbReference type="AlphaFoldDB" id="A0A318Z826"/>
<organism evidence="6 7">
    <name type="scientific">Aspergillus saccharolyticus JOP 1030-1</name>
    <dbReference type="NCBI Taxonomy" id="1450539"/>
    <lineage>
        <taxon>Eukaryota</taxon>
        <taxon>Fungi</taxon>
        <taxon>Dikarya</taxon>
        <taxon>Ascomycota</taxon>
        <taxon>Pezizomycotina</taxon>
        <taxon>Eurotiomycetes</taxon>
        <taxon>Eurotiomycetidae</taxon>
        <taxon>Eurotiales</taxon>
        <taxon>Aspergillaceae</taxon>
        <taxon>Aspergillus</taxon>
        <taxon>Aspergillus subgen. Circumdati</taxon>
    </lineage>
</organism>
<proteinExistence type="predicted"/>
<evidence type="ECO:0000256" key="1">
    <source>
        <dbReference type="ARBA" id="ARBA00022723"/>
    </source>
</evidence>
<feature type="compositionally biased region" description="Pro residues" evidence="4">
    <location>
        <begin position="8"/>
        <end position="18"/>
    </location>
</feature>
<dbReference type="GO" id="GO:0000785">
    <property type="term" value="C:chromatin"/>
    <property type="evidence" value="ECO:0007669"/>
    <property type="project" value="TreeGrafter"/>
</dbReference>
<feature type="region of interest" description="Disordered" evidence="4">
    <location>
        <begin position="1"/>
        <end position="21"/>
    </location>
</feature>
<evidence type="ECO:0000313" key="7">
    <source>
        <dbReference type="Proteomes" id="UP000248349"/>
    </source>
</evidence>
<dbReference type="GO" id="GO:0061665">
    <property type="term" value="F:SUMO ligase activity"/>
    <property type="evidence" value="ECO:0007669"/>
    <property type="project" value="TreeGrafter"/>
</dbReference>
<dbReference type="GeneID" id="37080612"/>
<gene>
    <name evidence="6" type="ORF">BP01DRAFT_419126</name>
</gene>
<sequence>MRQHSRPGAPPPTPPEPHPSTLLLPAPGTKFLVNPLPLHPLRDSIHQAHLRGPINKLVRQDSSGQVQETTLFQYQDSFALPPIPLGRFQCQFHWTINLTQEAADRLPDPSQMKSGGLPHSVRMLMDSQQLYRMRCISISSATKFPLNESAWTQSESVWPSVIYIFVNDTELFVRRKYHAHKDIPLDITPHLRVGENRISFHFIRDAAEQKDKLYALAVEMAQIAALEPAMALAQTLPAAVSRRQIQQRLQPSTRNDGDYDDLHVVSNDLVISLADPFTARTIQQPVRGRFCLHSECFDHETFIRTQAAVSGSRPFSNGWRCPICKGDARPQMLLRDEFMVDVRKELVRTNKLADARAIRVALDGSWTVVTDTDLPTSKRSSGGLDSPAPKRQKVGHPNFICDDNG</sequence>
<evidence type="ECO:0000256" key="2">
    <source>
        <dbReference type="ARBA" id="ARBA00022771"/>
    </source>
</evidence>
<dbReference type="GO" id="GO:0008270">
    <property type="term" value="F:zinc ion binding"/>
    <property type="evidence" value="ECO:0007669"/>
    <property type="project" value="UniProtKB-KW"/>
</dbReference>
<evidence type="ECO:0000256" key="3">
    <source>
        <dbReference type="ARBA" id="ARBA00022833"/>
    </source>
</evidence>
<dbReference type="OrthoDB" id="27975at2759"/>
<keyword evidence="1" id="KW-0479">Metal-binding</keyword>
<name>A0A318Z826_9EURO</name>
<dbReference type="EMBL" id="KZ821274">
    <property type="protein sequence ID" value="PYH40913.1"/>
    <property type="molecule type" value="Genomic_DNA"/>
</dbReference>
<evidence type="ECO:0000313" key="6">
    <source>
        <dbReference type="EMBL" id="PYH40913.1"/>
    </source>
</evidence>
<accession>A0A318Z826</accession>
<dbReference type="Pfam" id="PF02891">
    <property type="entry name" value="zf-MIZ"/>
    <property type="match status" value="1"/>
</dbReference>
<dbReference type="Gene3D" id="3.30.40.10">
    <property type="entry name" value="Zinc/RING finger domain, C3HC4 (zinc finger)"/>
    <property type="match status" value="1"/>
</dbReference>
<reference evidence="6 7" key="1">
    <citation type="submission" date="2016-12" db="EMBL/GenBank/DDBJ databases">
        <title>The genomes of Aspergillus section Nigri reveals drivers in fungal speciation.</title>
        <authorList>
            <consortium name="DOE Joint Genome Institute"/>
            <person name="Vesth T.C."/>
            <person name="Nybo J."/>
            <person name="Theobald S."/>
            <person name="Brandl J."/>
            <person name="Frisvad J.C."/>
            <person name="Nielsen K.F."/>
            <person name="Lyhne E.K."/>
            <person name="Kogle M.E."/>
            <person name="Kuo A."/>
            <person name="Riley R."/>
            <person name="Clum A."/>
            <person name="Nolan M."/>
            <person name="Lipzen A."/>
            <person name="Salamov A."/>
            <person name="Henrissat B."/>
            <person name="Wiebenga A."/>
            <person name="De Vries R.P."/>
            <person name="Grigoriev I.V."/>
            <person name="Mortensen U.H."/>
            <person name="Andersen M.R."/>
            <person name="Baker S.E."/>
        </authorList>
    </citation>
    <scope>NUCLEOTIDE SEQUENCE [LARGE SCALE GENOMIC DNA]</scope>
    <source>
        <strain evidence="6 7">JOP 1030-1</strain>
    </source>
</reference>
<dbReference type="PANTHER" id="PTHR10782">
    <property type="entry name" value="ZINC FINGER MIZ DOMAIN-CONTAINING PROTEIN"/>
    <property type="match status" value="1"/>
</dbReference>
<evidence type="ECO:0000256" key="4">
    <source>
        <dbReference type="SAM" id="MobiDB-lite"/>
    </source>
</evidence>